<dbReference type="WBParaSite" id="ACRNAN_scaffold9809.g19929.t1">
    <property type="protein sequence ID" value="ACRNAN_scaffold9809.g19929.t1"/>
    <property type="gene ID" value="ACRNAN_scaffold9809.g19929"/>
</dbReference>
<protein>
    <submittedName>
        <fullName evidence="2">Uncharacterized protein</fullName>
    </submittedName>
</protein>
<name>A0A914EPQ8_9BILA</name>
<dbReference type="AlphaFoldDB" id="A0A914EPQ8"/>
<accession>A0A914EPQ8</accession>
<keyword evidence="1" id="KW-1185">Reference proteome</keyword>
<proteinExistence type="predicted"/>
<evidence type="ECO:0000313" key="1">
    <source>
        <dbReference type="Proteomes" id="UP000887540"/>
    </source>
</evidence>
<evidence type="ECO:0000313" key="2">
    <source>
        <dbReference type="WBParaSite" id="ACRNAN_scaffold9809.g19929.t1"/>
    </source>
</evidence>
<dbReference type="Proteomes" id="UP000887540">
    <property type="component" value="Unplaced"/>
</dbReference>
<reference evidence="2" key="1">
    <citation type="submission" date="2022-11" db="UniProtKB">
        <authorList>
            <consortium name="WormBaseParasite"/>
        </authorList>
    </citation>
    <scope>IDENTIFICATION</scope>
</reference>
<organism evidence="1 2">
    <name type="scientific">Acrobeloides nanus</name>
    <dbReference type="NCBI Taxonomy" id="290746"/>
    <lineage>
        <taxon>Eukaryota</taxon>
        <taxon>Metazoa</taxon>
        <taxon>Ecdysozoa</taxon>
        <taxon>Nematoda</taxon>
        <taxon>Chromadorea</taxon>
        <taxon>Rhabditida</taxon>
        <taxon>Tylenchina</taxon>
        <taxon>Cephalobomorpha</taxon>
        <taxon>Cephaloboidea</taxon>
        <taxon>Cephalobidae</taxon>
        <taxon>Acrobeloides</taxon>
    </lineage>
</organism>
<sequence length="102" mass="11200">MFSLVVAISSSGIEESSPSYNLSSAYGYNSTKAMALTRFNMLFFSYEHISGSSPLQSAISCVCFLWHSATECCLSDNSTKANAALITRFNMLFFRTSTYLAT</sequence>